<gene>
    <name evidence="1" type="ORF">SDC9_124908</name>
</gene>
<accession>A0A645CLY8</accession>
<name>A0A645CLY8_9ZZZZ</name>
<reference evidence="1" key="1">
    <citation type="submission" date="2019-08" db="EMBL/GenBank/DDBJ databases">
        <authorList>
            <person name="Kucharzyk K."/>
            <person name="Murdoch R.W."/>
            <person name="Higgins S."/>
            <person name="Loffler F."/>
        </authorList>
    </citation>
    <scope>NUCLEOTIDE SEQUENCE</scope>
</reference>
<dbReference type="EMBL" id="VSSQ01028260">
    <property type="protein sequence ID" value="MPM77899.1"/>
    <property type="molecule type" value="Genomic_DNA"/>
</dbReference>
<comment type="caution">
    <text evidence="1">The sequence shown here is derived from an EMBL/GenBank/DDBJ whole genome shotgun (WGS) entry which is preliminary data.</text>
</comment>
<dbReference type="AlphaFoldDB" id="A0A645CLY8"/>
<sequence>MDLRSEAPGVRPEHRGGFLVGIVRRKTAVGGKIVLLRAAHQLDDRFAALPKGGGHAVGGGVARTDDHHVLAACQRAFGNFQLKRLPLHGGF</sequence>
<protein>
    <submittedName>
        <fullName evidence="1">Uncharacterized protein</fullName>
    </submittedName>
</protein>
<evidence type="ECO:0000313" key="1">
    <source>
        <dbReference type="EMBL" id="MPM77899.1"/>
    </source>
</evidence>
<organism evidence="1">
    <name type="scientific">bioreactor metagenome</name>
    <dbReference type="NCBI Taxonomy" id="1076179"/>
    <lineage>
        <taxon>unclassified sequences</taxon>
        <taxon>metagenomes</taxon>
        <taxon>ecological metagenomes</taxon>
    </lineage>
</organism>
<proteinExistence type="predicted"/>